<evidence type="ECO:0000313" key="1">
    <source>
        <dbReference type="EMBL" id="AGG66235.1"/>
    </source>
</evidence>
<reference evidence="1 2" key="1">
    <citation type="submission" date="2013-02" db="EMBL/GenBank/DDBJ databases">
        <title>The complete genome sequence of Corynebacterium callunae DSM 20147.</title>
        <authorList>
            <person name="Ruckert C."/>
            <person name="Albersmeier A."/>
            <person name="Kalinowski J."/>
        </authorList>
    </citation>
    <scope>NUCLEOTIDE SEQUENCE [LARGE SCALE GENOMIC DNA]</scope>
    <source>
        <strain evidence="1 2">DSM 20147</strain>
    </source>
</reference>
<dbReference type="HOGENOM" id="CLU_2341977_0_0_11"/>
<dbReference type="EMBL" id="CP004354">
    <property type="protein sequence ID" value="AGG66235.1"/>
    <property type="molecule type" value="Genomic_DNA"/>
</dbReference>
<accession>M1UDZ6</accession>
<organism evidence="1 2">
    <name type="scientific">Corynebacterium callunae DSM 20147</name>
    <dbReference type="NCBI Taxonomy" id="1121353"/>
    <lineage>
        <taxon>Bacteria</taxon>
        <taxon>Bacillati</taxon>
        <taxon>Actinomycetota</taxon>
        <taxon>Actinomycetes</taxon>
        <taxon>Mycobacteriales</taxon>
        <taxon>Corynebacteriaceae</taxon>
        <taxon>Corynebacterium</taxon>
    </lineage>
</organism>
<dbReference type="Proteomes" id="UP000011760">
    <property type="component" value="Chromosome"/>
</dbReference>
<protein>
    <submittedName>
        <fullName evidence="1">Uncharacterized protein</fullName>
    </submittedName>
</protein>
<dbReference type="STRING" id="1121353.H924_03945"/>
<sequence>MKSFLSLVAVEVSCRVRAEDMPCRKIRLHPKELTSDALLLKSGWVPRPCLQIFSYRMIRICGLKFLLLDRFSASDPRQGLAMSRKIWMKNCGALAKR</sequence>
<dbReference type="KEGG" id="ccn:H924_03945"/>
<gene>
    <name evidence="1" type="ORF">H924_03945</name>
</gene>
<dbReference type="AlphaFoldDB" id="M1UDZ6"/>
<evidence type="ECO:0000313" key="2">
    <source>
        <dbReference type="Proteomes" id="UP000011760"/>
    </source>
</evidence>
<proteinExistence type="predicted"/>
<name>M1UDZ6_9CORY</name>
<keyword evidence="2" id="KW-1185">Reference proteome</keyword>